<dbReference type="Proteomes" id="UP000813215">
    <property type="component" value="Unassembled WGS sequence"/>
</dbReference>
<dbReference type="PANTHER" id="PTHR43434">
    <property type="entry name" value="PHOSPHOGLYCOLATE PHOSPHATASE"/>
    <property type="match status" value="1"/>
</dbReference>
<dbReference type="PANTHER" id="PTHR43434:SF21">
    <property type="entry name" value="SLL0295 PROTEIN"/>
    <property type="match status" value="1"/>
</dbReference>
<sequence length="264" mass="30544">MANIPSILALDFDGVICDGLIEYFEVAWRTYCQVWFPANETPPDDLASQFYRLRPVIETGWEMPVLVKALLEGIAEVEILQNWHNINQKIVLQDNLNAKQISTTLDKLRDEWIANDLESWLSLHQFYPGVIDKLQSTIASTSKLYIISTKEGRFVQQLFQQEGVNLGSEKIFGKEVKRPKYEILRELIQLHKVPQETVWFVEDRLKTLQLVDQQTDLKDVKLFLADWGYNTPLEKTTAQNDPRIQLLSLSQFGQDFSQWLVVSG</sequence>
<dbReference type="EMBL" id="JAHHHW010000011">
    <property type="protein sequence ID" value="MBW4430389.1"/>
    <property type="molecule type" value="Genomic_DNA"/>
</dbReference>
<dbReference type="InterPro" id="IPR050155">
    <property type="entry name" value="HAD-like_hydrolase_sf"/>
</dbReference>
<dbReference type="InterPro" id="IPR041492">
    <property type="entry name" value="HAD_2"/>
</dbReference>
<dbReference type="GO" id="GO:0006281">
    <property type="term" value="P:DNA repair"/>
    <property type="evidence" value="ECO:0007669"/>
    <property type="project" value="TreeGrafter"/>
</dbReference>
<dbReference type="Gene3D" id="3.40.50.1000">
    <property type="entry name" value="HAD superfamily/HAD-like"/>
    <property type="match status" value="1"/>
</dbReference>
<dbReference type="InterPro" id="IPR036412">
    <property type="entry name" value="HAD-like_sf"/>
</dbReference>
<comment type="caution">
    <text evidence="1">The sequence shown here is derived from an EMBL/GenBank/DDBJ whole genome shotgun (WGS) entry which is preliminary data.</text>
</comment>
<gene>
    <name evidence="1" type="ORF">KME28_01100</name>
</gene>
<organism evidence="1 2">
    <name type="scientific">Pelatocladus maniniholoensis HA4357-MV3</name>
    <dbReference type="NCBI Taxonomy" id="1117104"/>
    <lineage>
        <taxon>Bacteria</taxon>
        <taxon>Bacillati</taxon>
        <taxon>Cyanobacteriota</taxon>
        <taxon>Cyanophyceae</taxon>
        <taxon>Nostocales</taxon>
        <taxon>Nostocaceae</taxon>
        <taxon>Pelatocladus</taxon>
    </lineage>
</organism>
<dbReference type="Pfam" id="PF13419">
    <property type="entry name" value="HAD_2"/>
    <property type="match status" value="1"/>
</dbReference>
<accession>A0A9E3H4K6</accession>
<dbReference type="AlphaFoldDB" id="A0A9E3H4K6"/>
<keyword evidence="1" id="KW-0378">Hydrolase</keyword>
<protein>
    <submittedName>
        <fullName evidence="1">HAD hydrolase-like protein</fullName>
    </submittedName>
</protein>
<proteinExistence type="predicted"/>
<evidence type="ECO:0000313" key="2">
    <source>
        <dbReference type="Proteomes" id="UP000813215"/>
    </source>
</evidence>
<dbReference type="InterPro" id="IPR023214">
    <property type="entry name" value="HAD_sf"/>
</dbReference>
<name>A0A9E3H4K6_9NOST</name>
<evidence type="ECO:0000313" key="1">
    <source>
        <dbReference type="EMBL" id="MBW4430389.1"/>
    </source>
</evidence>
<dbReference type="GO" id="GO:0005829">
    <property type="term" value="C:cytosol"/>
    <property type="evidence" value="ECO:0007669"/>
    <property type="project" value="TreeGrafter"/>
</dbReference>
<reference evidence="1" key="1">
    <citation type="submission" date="2021-05" db="EMBL/GenBank/DDBJ databases">
        <authorList>
            <person name="Pietrasiak N."/>
            <person name="Ward R."/>
            <person name="Stajich J.E."/>
            <person name="Kurbessoian T."/>
        </authorList>
    </citation>
    <scope>NUCLEOTIDE SEQUENCE</scope>
    <source>
        <strain evidence="1">HA4357-MV3</strain>
    </source>
</reference>
<dbReference type="SUPFAM" id="SSF56784">
    <property type="entry name" value="HAD-like"/>
    <property type="match status" value="1"/>
</dbReference>
<dbReference type="GO" id="GO:0008967">
    <property type="term" value="F:phosphoglycolate phosphatase activity"/>
    <property type="evidence" value="ECO:0007669"/>
    <property type="project" value="TreeGrafter"/>
</dbReference>
<reference evidence="1" key="2">
    <citation type="journal article" date="2022" name="Microbiol. Resour. Announc.">
        <title>Metagenome Sequencing to Explore Phylogenomics of Terrestrial Cyanobacteria.</title>
        <authorList>
            <person name="Ward R.D."/>
            <person name="Stajich J.E."/>
            <person name="Johansen J.R."/>
            <person name="Huntemann M."/>
            <person name="Clum A."/>
            <person name="Foster B."/>
            <person name="Foster B."/>
            <person name="Roux S."/>
            <person name="Palaniappan K."/>
            <person name="Varghese N."/>
            <person name="Mukherjee S."/>
            <person name="Reddy T.B.K."/>
            <person name="Daum C."/>
            <person name="Copeland A."/>
            <person name="Chen I.A."/>
            <person name="Ivanova N.N."/>
            <person name="Kyrpides N.C."/>
            <person name="Shapiro N."/>
            <person name="Eloe-Fadrosh E.A."/>
            <person name="Pietrasiak N."/>
        </authorList>
    </citation>
    <scope>NUCLEOTIDE SEQUENCE</scope>
    <source>
        <strain evidence="1">HA4357-MV3</strain>
    </source>
</reference>